<dbReference type="SUPFAM" id="SSF103473">
    <property type="entry name" value="MFS general substrate transporter"/>
    <property type="match status" value="1"/>
</dbReference>
<dbReference type="Proteomes" id="UP001240250">
    <property type="component" value="Unassembled WGS sequence"/>
</dbReference>
<protein>
    <submittedName>
        <fullName evidence="2">CP family cyanate transporter-like MFS transporter</fullName>
    </submittedName>
</protein>
<proteinExistence type="predicted"/>
<keyword evidence="1" id="KW-0472">Membrane</keyword>
<feature type="transmembrane region" description="Helical" evidence="1">
    <location>
        <begin position="134"/>
        <end position="157"/>
    </location>
</feature>
<evidence type="ECO:0000313" key="2">
    <source>
        <dbReference type="EMBL" id="MDQ0424492.1"/>
    </source>
</evidence>
<feature type="transmembrane region" description="Helical" evidence="1">
    <location>
        <begin position="45"/>
        <end position="70"/>
    </location>
</feature>
<dbReference type="InterPro" id="IPR036259">
    <property type="entry name" value="MFS_trans_sf"/>
</dbReference>
<keyword evidence="1" id="KW-0812">Transmembrane</keyword>
<feature type="transmembrane region" description="Helical" evidence="1">
    <location>
        <begin position="274"/>
        <end position="292"/>
    </location>
</feature>
<evidence type="ECO:0000256" key="1">
    <source>
        <dbReference type="SAM" id="Phobius"/>
    </source>
</evidence>
<accession>A0ABU0GIX1</accession>
<feature type="transmembrane region" description="Helical" evidence="1">
    <location>
        <begin position="386"/>
        <end position="408"/>
    </location>
</feature>
<feature type="transmembrane region" description="Helical" evidence="1">
    <location>
        <begin position="324"/>
        <end position="347"/>
    </location>
</feature>
<dbReference type="InterPro" id="IPR011701">
    <property type="entry name" value="MFS"/>
</dbReference>
<keyword evidence="1" id="KW-1133">Transmembrane helix</keyword>
<name>A0ABU0GIX1_9CELL</name>
<evidence type="ECO:0000313" key="3">
    <source>
        <dbReference type="Proteomes" id="UP001240250"/>
    </source>
</evidence>
<feature type="transmembrane region" description="Helical" evidence="1">
    <location>
        <begin position="77"/>
        <end position="94"/>
    </location>
</feature>
<dbReference type="RefSeq" id="WP_307415936.1">
    <property type="nucleotide sequence ID" value="NZ_JAUSVM010000001.1"/>
</dbReference>
<feature type="transmembrane region" description="Helical" evidence="1">
    <location>
        <begin position="232"/>
        <end position="254"/>
    </location>
</feature>
<organism evidence="2 3">
    <name type="scientific">Cellulomonas iranensis</name>
    <dbReference type="NCBI Taxonomy" id="76862"/>
    <lineage>
        <taxon>Bacteria</taxon>
        <taxon>Bacillati</taxon>
        <taxon>Actinomycetota</taxon>
        <taxon>Actinomycetes</taxon>
        <taxon>Micrococcales</taxon>
        <taxon>Cellulomonadaceae</taxon>
        <taxon>Cellulomonas</taxon>
    </lineage>
</organism>
<feature type="transmembrane region" description="Helical" evidence="1">
    <location>
        <begin position="100"/>
        <end position="122"/>
    </location>
</feature>
<dbReference type="Pfam" id="PF07690">
    <property type="entry name" value="MFS_1"/>
    <property type="match status" value="1"/>
</dbReference>
<feature type="transmembrane region" description="Helical" evidence="1">
    <location>
        <begin position="163"/>
        <end position="183"/>
    </location>
</feature>
<gene>
    <name evidence="2" type="ORF">JO380_000873</name>
</gene>
<keyword evidence="3" id="KW-1185">Reference proteome</keyword>
<feature type="transmembrane region" description="Helical" evidence="1">
    <location>
        <begin position="299"/>
        <end position="318"/>
    </location>
</feature>
<dbReference type="InterPro" id="IPR052524">
    <property type="entry name" value="MFS_Cyanate_Porter"/>
</dbReference>
<sequence>MSARARAGGALLGALLLVALTLRGPLVAPAPVIDQVAGTLGLTSSAAGLLTGLGVLCFATLTPLAALALGRAGTTRMLALALLAILGGTLLRSFGGVPGAFVGTVVVGAAITVGNVGVPVVVARDFPTHVPRVMGLYSAVMNAGAWLTTLGTAPLAGLVGWRWALTAWGLLALLALVVWLRVAGDGPWRATGRAATRAAAVAAAPGAAGAALPAPTAPTAEPPRVPLVHRPVTWLLCLTFVGQASSYMGVTAWLPSVLHDASGLGRGGAGAAASLFQLFGVLGSVLAPAALARRVPPRAVVLGIAACWLSLPLGLLLAPGAWVAWAVLGGLAQGANFVVLFTVVAAVADSPAEVRRLSATVQTVGYAVAAATPSVLGALHEATAGWTAPLVAVVGLLGLAATTHTLAAGRLPHR</sequence>
<feature type="transmembrane region" description="Helical" evidence="1">
    <location>
        <begin position="359"/>
        <end position="380"/>
    </location>
</feature>
<dbReference type="PANTHER" id="PTHR23523:SF2">
    <property type="entry name" value="2-NITROIMIDAZOLE TRANSPORTER"/>
    <property type="match status" value="1"/>
</dbReference>
<dbReference type="PANTHER" id="PTHR23523">
    <property type="match status" value="1"/>
</dbReference>
<comment type="caution">
    <text evidence="2">The sequence shown here is derived from an EMBL/GenBank/DDBJ whole genome shotgun (WGS) entry which is preliminary data.</text>
</comment>
<dbReference type="Gene3D" id="1.20.1250.20">
    <property type="entry name" value="MFS general substrate transporter like domains"/>
    <property type="match status" value="2"/>
</dbReference>
<dbReference type="EMBL" id="JAUSVM010000001">
    <property type="protein sequence ID" value="MDQ0424492.1"/>
    <property type="molecule type" value="Genomic_DNA"/>
</dbReference>
<reference evidence="2 3" key="1">
    <citation type="submission" date="2023-07" db="EMBL/GenBank/DDBJ databases">
        <title>Sequencing the genomes of 1000 actinobacteria strains.</title>
        <authorList>
            <person name="Klenk H.-P."/>
        </authorList>
    </citation>
    <scope>NUCLEOTIDE SEQUENCE [LARGE SCALE GENOMIC DNA]</scope>
    <source>
        <strain evidence="2 3">DSM 14785</strain>
    </source>
</reference>